<evidence type="ECO:0000256" key="2">
    <source>
        <dbReference type="SAM" id="MobiDB-lite"/>
    </source>
</evidence>
<evidence type="ECO:0000313" key="5">
    <source>
        <dbReference type="Proteomes" id="UP001596456"/>
    </source>
</evidence>
<dbReference type="SUPFAM" id="SSF111369">
    <property type="entry name" value="HlyD-like secretion proteins"/>
    <property type="match status" value="1"/>
</dbReference>
<accession>A0ABW2KY93</accession>
<comment type="similarity">
    <text evidence="1">Belongs to the membrane fusion protein (MFP) (TC 8.A.1) family.</text>
</comment>
<dbReference type="PANTHER" id="PTHR30469:SF15">
    <property type="entry name" value="HLYD FAMILY OF SECRETION PROTEINS"/>
    <property type="match status" value="1"/>
</dbReference>
<dbReference type="Gene3D" id="2.40.50.100">
    <property type="match status" value="1"/>
</dbReference>
<feature type="signal peptide" evidence="3">
    <location>
        <begin position="1"/>
        <end position="23"/>
    </location>
</feature>
<evidence type="ECO:0000313" key="4">
    <source>
        <dbReference type="EMBL" id="MFC7334947.1"/>
    </source>
</evidence>
<dbReference type="Gene3D" id="2.40.30.170">
    <property type="match status" value="1"/>
</dbReference>
<dbReference type="InterPro" id="IPR006143">
    <property type="entry name" value="RND_pump_MFP"/>
</dbReference>
<evidence type="ECO:0000256" key="1">
    <source>
        <dbReference type="ARBA" id="ARBA00009477"/>
    </source>
</evidence>
<dbReference type="PANTHER" id="PTHR30469">
    <property type="entry name" value="MULTIDRUG RESISTANCE PROTEIN MDTA"/>
    <property type="match status" value="1"/>
</dbReference>
<dbReference type="EMBL" id="JBHTCM010000025">
    <property type="protein sequence ID" value="MFC7334947.1"/>
    <property type="molecule type" value="Genomic_DNA"/>
</dbReference>
<reference evidence="5" key="1">
    <citation type="journal article" date="2019" name="Int. J. Syst. Evol. Microbiol.">
        <title>The Global Catalogue of Microorganisms (GCM) 10K type strain sequencing project: providing services to taxonomists for standard genome sequencing and annotation.</title>
        <authorList>
            <consortium name="The Broad Institute Genomics Platform"/>
            <consortium name="The Broad Institute Genome Sequencing Center for Infectious Disease"/>
            <person name="Wu L."/>
            <person name="Ma J."/>
        </authorList>
    </citation>
    <scope>NUCLEOTIDE SEQUENCE [LARGE SCALE GENOMIC DNA]</scope>
    <source>
        <strain evidence="5">CGMCC 1.16275</strain>
    </source>
</reference>
<dbReference type="RefSeq" id="WP_377360488.1">
    <property type="nucleotide sequence ID" value="NZ_JBHTCM010000025.1"/>
</dbReference>
<keyword evidence="5" id="KW-1185">Reference proteome</keyword>
<dbReference type="NCBIfam" id="TIGR01730">
    <property type="entry name" value="RND_mfp"/>
    <property type="match status" value="1"/>
</dbReference>
<organism evidence="4 5">
    <name type="scientific">Rhodocista pekingensis</name>
    <dbReference type="NCBI Taxonomy" id="201185"/>
    <lineage>
        <taxon>Bacteria</taxon>
        <taxon>Pseudomonadati</taxon>
        <taxon>Pseudomonadota</taxon>
        <taxon>Alphaproteobacteria</taxon>
        <taxon>Rhodospirillales</taxon>
        <taxon>Azospirillaceae</taxon>
        <taxon>Rhodocista</taxon>
    </lineage>
</organism>
<feature type="compositionally biased region" description="Pro residues" evidence="2">
    <location>
        <begin position="34"/>
        <end position="53"/>
    </location>
</feature>
<proteinExistence type="inferred from homology"/>
<dbReference type="Proteomes" id="UP001596456">
    <property type="component" value="Unassembled WGS sequence"/>
</dbReference>
<gene>
    <name evidence="4" type="ORF">ACFQPS_17410</name>
</gene>
<evidence type="ECO:0000256" key="3">
    <source>
        <dbReference type="SAM" id="SignalP"/>
    </source>
</evidence>
<feature type="chain" id="PRO_5047304711" evidence="3">
    <location>
        <begin position="24"/>
        <end position="290"/>
    </location>
</feature>
<feature type="compositionally biased region" description="Low complexity" evidence="2">
    <location>
        <begin position="54"/>
        <end position="64"/>
    </location>
</feature>
<protein>
    <submittedName>
        <fullName evidence="4">Efflux RND transporter periplasmic adaptor subunit</fullName>
    </submittedName>
</protein>
<comment type="caution">
    <text evidence="4">The sequence shown here is derived from an EMBL/GenBank/DDBJ whole genome shotgun (WGS) entry which is preliminary data.</text>
</comment>
<keyword evidence="3" id="KW-0732">Signal</keyword>
<feature type="region of interest" description="Disordered" evidence="2">
    <location>
        <begin position="24"/>
        <end position="64"/>
    </location>
</feature>
<sequence length="290" mass="30057">MRNLIGTAALALLLAGGAGAATAAGPEALSSPSLPSPSLPAPSPAAPSQPAAPAPSAGPAVPDGVPGYGAGRLVRAQVVSRDATQLASPMAGRVVSMSVRDGETFEKGQELLSFDCALAEGQLGKARTVAEKTRTVLAAKQRLEKLGSVSPLELAVSEAEAKEAQADVRLMEVTVGRCRVLAPYAGRVAGVQVRTWQYVGEGQPLLDIVDHKVLEVEMIVPSRWLGWLGTGYRFDVQIDETGKRYTAEVVRLSGKVDAASQSIKVYASIVGPSTDLLPGMSGRALLDHAS</sequence>
<feature type="compositionally biased region" description="Low complexity" evidence="2">
    <location>
        <begin position="24"/>
        <end position="33"/>
    </location>
</feature>
<name>A0ABW2KY93_9PROT</name>